<dbReference type="AlphaFoldDB" id="A0A371BGW1"/>
<dbReference type="RefSeq" id="WP_115548373.1">
    <property type="nucleotide sequence ID" value="NZ_QRGP01000001.1"/>
</dbReference>
<name>A0A371BGW1_9SPHN</name>
<accession>A0A371BGW1</accession>
<dbReference type="OrthoDB" id="9771584at2"/>
<dbReference type="CDD" id="cd10935">
    <property type="entry name" value="CE4_WalW"/>
    <property type="match status" value="1"/>
</dbReference>
<dbReference type="EMBL" id="QRGP01000001">
    <property type="protein sequence ID" value="RDV06826.1"/>
    <property type="molecule type" value="Genomic_DNA"/>
</dbReference>
<dbReference type="Gene3D" id="3.20.20.370">
    <property type="entry name" value="Glycoside hydrolase/deacetylase"/>
    <property type="match status" value="1"/>
</dbReference>
<reference evidence="2" key="1">
    <citation type="submission" date="2018-08" db="EMBL/GenBank/DDBJ databases">
        <authorList>
            <person name="Kim S.-J."/>
            <person name="Jung G.-Y."/>
        </authorList>
    </citation>
    <scope>NUCLEOTIDE SEQUENCE [LARGE SCALE GENOMIC DNA]</scope>
    <source>
        <strain evidence="2">GY_G</strain>
    </source>
</reference>
<protein>
    <submittedName>
        <fullName evidence="1">WalW protein</fullName>
    </submittedName>
</protein>
<gene>
    <name evidence="1" type="ORF">DXH95_05340</name>
</gene>
<evidence type="ECO:0000313" key="1">
    <source>
        <dbReference type="EMBL" id="RDV06826.1"/>
    </source>
</evidence>
<organism evidence="1 2">
    <name type="scientific">Sphingorhabdus pulchriflava</name>
    <dbReference type="NCBI Taxonomy" id="2292257"/>
    <lineage>
        <taxon>Bacteria</taxon>
        <taxon>Pseudomonadati</taxon>
        <taxon>Pseudomonadota</taxon>
        <taxon>Alphaproteobacteria</taxon>
        <taxon>Sphingomonadales</taxon>
        <taxon>Sphingomonadaceae</taxon>
        <taxon>Sphingorhabdus</taxon>
    </lineage>
</organism>
<evidence type="ECO:0000313" key="2">
    <source>
        <dbReference type="Proteomes" id="UP000263833"/>
    </source>
</evidence>
<dbReference type="Proteomes" id="UP000263833">
    <property type="component" value="Unassembled WGS sequence"/>
</dbReference>
<sequence length="339" mass="37314">MISKEAATDLVESPYFPSNGPAVDLSALSKPCFIVTVDTEEEFDWNSGFTRDRHGLEHLHKIAPFQALCEGQGIKPAYLVDYPVANDGFGAELFGNWAKRGVAEIGLQLHPWVNPPFDEEVSAHNSYACNLPLELERAKLLALYEVVEKRIGVAAISYRAGRYGAGGHTPSFLTELGVKIDTSVRSLFDYRRQGGPNYARCPLTPYWVERGKLLELPVTSVFGGALRSIGPFLFDRAFESEAMRAVLARGGMLERIALTPEGIPVAKALEAIDLALEAQLPVLTFSFHSPSLAAGHTPYVRCEQELETFYIWWEEVFAHLRKRNVVPSSISAIAGAAFG</sequence>
<comment type="caution">
    <text evidence="1">The sequence shown here is derived from an EMBL/GenBank/DDBJ whole genome shotgun (WGS) entry which is preliminary data.</text>
</comment>
<proteinExistence type="predicted"/>
<keyword evidence="2" id="KW-1185">Reference proteome</keyword>